<dbReference type="RefSeq" id="WP_380055086.1">
    <property type="nucleotide sequence ID" value="NZ_JBHLTC010000039.1"/>
</dbReference>
<protein>
    <recommendedName>
        <fullName evidence="4">FtsX-like permease family protein</fullName>
    </recommendedName>
</protein>
<sequence>MDDSTMTDLALVTGKARKYLRTSTVLFLLSLLLAGSFLMVVERQYLQNRADFTDNVNVHLIKVTGPSLRFADLAKLQDTVRAERPGAAFDVAMEYSLGFGIPDTAGTPRFIYGIDGNAARLLGLPAMGSGVAYSMTPVDSRRITLQIPIVEIEAGGMSSGRTTMKTLALSGGVSRDTPLGVLGQPDANALYVDGATFRSIVEAAYETTWARFQSQYDKENVFGTEVVRNAYVHLADLEDVKPVAEAVTAKGYATSYTLKAFDDLADSLNTTLLIGLITVLIACLGCFAYIVLSFNSYLNVSHKDMAILRHFGFDARRLGQIYAHRARSLLQLIALVATGYLVVGGLLFLPTDRLRFALINVAVCLALSVALYLVLRLIVIPRHVRLSVLTLLKADKEFE</sequence>
<evidence type="ECO:0008006" key="4">
    <source>
        <dbReference type="Google" id="ProtNLM"/>
    </source>
</evidence>
<keyword evidence="1" id="KW-1133">Transmembrane helix</keyword>
<dbReference type="Proteomes" id="UP001589890">
    <property type="component" value="Unassembled WGS sequence"/>
</dbReference>
<keyword evidence="3" id="KW-1185">Reference proteome</keyword>
<feature type="transmembrane region" description="Helical" evidence="1">
    <location>
        <begin position="20"/>
        <end position="41"/>
    </location>
</feature>
<dbReference type="EMBL" id="JBHLTC010000039">
    <property type="protein sequence ID" value="MFC0628573.1"/>
    <property type="molecule type" value="Genomic_DNA"/>
</dbReference>
<keyword evidence="1" id="KW-0472">Membrane</keyword>
<organism evidence="2 3">
    <name type="scientific">Kribbella deserti</name>
    <dbReference type="NCBI Taxonomy" id="1926257"/>
    <lineage>
        <taxon>Bacteria</taxon>
        <taxon>Bacillati</taxon>
        <taxon>Actinomycetota</taxon>
        <taxon>Actinomycetes</taxon>
        <taxon>Propionibacteriales</taxon>
        <taxon>Kribbellaceae</taxon>
        <taxon>Kribbella</taxon>
    </lineage>
</organism>
<accession>A0ABV6QVA9</accession>
<feature type="transmembrane region" description="Helical" evidence="1">
    <location>
        <begin position="272"/>
        <end position="292"/>
    </location>
</feature>
<comment type="caution">
    <text evidence="2">The sequence shown here is derived from an EMBL/GenBank/DDBJ whole genome shotgun (WGS) entry which is preliminary data.</text>
</comment>
<keyword evidence="1" id="KW-0812">Transmembrane</keyword>
<evidence type="ECO:0000256" key="1">
    <source>
        <dbReference type="SAM" id="Phobius"/>
    </source>
</evidence>
<evidence type="ECO:0000313" key="2">
    <source>
        <dbReference type="EMBL" id="MFC0628573.1"/>
    </source>
</evidence>
<feature type="transmembrane region" description="Helical" evidence="1">
    <location>
        <begin position="356"/>
        <end position="379"/>
    </location>
</feature>
<proteinExistence type="predicted"/>
<feature type="transmembrane region" description="Helical" evidence="1">
    <location>
        <begin position="329"/>
        <end position="349"/>
    </location>
</feature>
<evidence type="ECO:0000313" key="3">
    <source>
        <dbReference type="Proteomes" id="UP001589890"/>
    </source>
</evidence>
<gene>
    <name evidence="2" type="ORF">ACFFGN_31175</name>
</gene>
<reference evidence="2 3" key="1">
    <citation type="submission" date="2024-09" db="EMBL/GenBank/DDBJ databases">
        <authorList>
            <person name="Sun Q."/>
            <person name="Mori K."/>
        </authorList>
    </citation>
    <scope>NUCLEOTIDE SEQUENCE [LARGE SCALE GENOMIC DNA]</scope>
    <source>
        <strain evidence="2 3">CGMCC 1.15906</strain>
    </source>
</reference>
<name>A0ABV6QVA9_9ACTN</name>